<accession>A0A545U3U8</accession>
<evidence type="ECO:0000313" key="2">
    <source>
        <dbReference type="Proteomes" id="UP000319732"/>
    </source>
</evidence>
<name>A0A545U3U8_9GAMM</name>
<reference evidence="1 2" key="1">
    <citation type="submission" date="2019-06" db="EMBL/GenBank/DDBJ databases">
        <title>Whole genome sequence for Cellvibrionaceae sp. R142.</title>
        <authorList>
            <person name="Wang G."/>
        </authorList>
    </citation>
    <scope>NUCLEOTIDE SEQUENCE [LARGE SCALE GENOMIC DNA]</scope>
    <source>
        <strain evidence="1 2">R142</strain>
    </source>
</reference>
<protein>
    <recommendedName>
        <fullName evidence="3">Flagellar protein FliT</fullName>
    </recommendedName>
</protein>
<sequence length="87" mass="10005">MAVIPITQLALQRSKRQLHTALQQRDWHDIKRVDLRLAACLESAATDPHRDRRHLLHELREILGLYGRVVETCRSEVNALVDTGRSS</sequence>
<gene>
    <name evidence="1" type="ORF">FKG94_05705</name>
</gene>
<keyword evidence="2" id="KW-1185">Reference proteome</keyword>
<organism evidence="1 2">
    <name type="scientific">Exilibacterium tricleocarpae</name>
    <dbReference type="NCBI Taxonomy" id="2591008"/>
    <lineage>
        <taxon>Bacteria</taxon>
        <taxon>Pseudomonadati</taxon>
        <taxon>Pseudomonadota</taxon>
        <taxon>Gammaproteobacteria</taxon>
        <taxon>Cellvibrionales</taxon>
        <taxon>Cellvibrionaceae</taxon>
        <taxon>Exilibacterium</taxon>
    </lineage>
</organism>
<dbReference type="Proteomes" id="UP000319732">
    <property type="component" value="Unassembled WGS sequence"/>
</dbReference>
<dbReference type="EMBL" id="VHSG01000006">
    <property type="protein sequence ID" value="TQV84157.1"/>
    <property type="molecule type" value="Genomic_DNA"/>
</dbReference>
<comment type="caution">
    <text evidence="1">The sequence shown here is derived from an EMBL/GenBank/DDBJ whole genome shotgun (WGS) entry which is preliminary data.</text>
</comment>
<evidence type="ECO:0008006" key="3">
    <source>
        <dbReference type="Google" id="ProtNLM"/>
    </source>
</evidence>
<evidence type="ECO:0000313" key="1">
    <source>
        <dbReference type="EMBL" id="TQV84157.1"/>
    </source>
</evidence>
<dbReference type="AlphaFoldDB" id="A0A545U3U8"/>
<proteinExistence type="predicted"/>
<dbReference type="RefSeq" id="WP_142903237.1">
    <property type="nucleotide sequence ID" value="NZ_ML660089.1"/>
</dbReference>